<keyword evidence="2" id="KW-0285">Flavoprotein</keyword>
<keyword evidence="3" id="KW-0288">FMN</keyword>
<dbReference type="RefSeq" id="WP_075799604.1">
    <property type="nucleotide sequence ID" value="NZ_CP015583.1"/>
</dbReference>
<dbReference type="GO" id="GO:0005829">
    <property type="term" value="C:cytosol"/>
    <property type="evidence" value="ECO:0007669"/>
    <property type="project" value="TreeGrafter"/>
</dbReference>
<evidence type="ECO:0000256" key="4">
    <source>
        <dbReference type="ARBA" id="ARBA00022982"/>
    </source>
</evidence>
<proteinExistence type="predicted"/>
<dbReference type="PROSITE" id="PS50902">
    <property type="entry name" value="FLAVODOXIN_LIKE"/>
    <property type="match status" value="1"/>
</dbReference>
<evidence type="ECO:0000256" key="2">
    <source>
        <dbReference type="ARBA" id="ARBA00022630"/>
    </source>
</evidence>
<dbReference type="eggNOG" id="COG0369">
    <property type="taxonomic scope" value="Bacteria"/>
</dbReference>
<dbReference type="SUPFAM" id="SSF52218">
    <property type="entry name" value="Flavoproteins"/>
    <property type="match status" value="1"/>
</dbReference>
<dbReference type="Proteomes" id="UP000185494">
    <property type="component" value="Chromosome 1"/>
</dbReference>
<gene>
    <name evidence="6" type="ORF">RGI145_18840</name>
</gene>
<dbReference type="EMBL" id="CP015583">
    <property type="protein sequence ID" value="APT58857.1"/>
    <property type="molecule type" value="Genomic_DNA"/>
</dbReference>
<organism evidence="6 7">
    <name type="scientific">Roseomonas gilardii</name>
    <dbReference type="NCBI Taxonomy" id="257708"/>
    <lineage>
        <taxon>Bacteria</taxon>
        <taxon>Pseudomonadati</taxon>
        <taxon>Pseudomonadota</taxon>
        <taxon>Alphaproteobacteria</taxon>
        <taxon>Acetobacterales</taxon>
        <taxon>Roseomonadaceae</taxon>
        <taxon>Roseomonas</taxon>
    </lineage>
</organism>
<protein>
    <recommendedName>
        <fullName evidence="5">Flavodoxin-like domain-containing protein</fullName>
    </recommendedName>
</protein>
<dbReference type="GO" id="GO:0016491">
    <property type="term" value="F:oxidoreductase activity"/>
    <property type="evidence" value="ECO:0007669"/>
    <property type="project" value="TreeGrafter"/>
</dbReference>
<dbReference type="PANTHER" id="PTHR19384">
    <property type="entry name" value="NITRIC OXIDE SYNTHASE-RELATED"/>
    <property type="match status" value="1"/>
</dbReference>
<sequence>MRLLILVGTMTGTAEMVADELAAALDGAEIVAMDGGDPAVLDGAEACILCTSTYGDGEVPDGARPFYDTLCASALDLSGLRYGVIALGDSSYETFCEGGRLFDKALAVRGARRVGEILCCDASSGDMPEEKAREWLEGWRDALAAEAGATA</sequence>
<dbReference type="InterPro" id="IPR008254">
    <property type="entry name" value="Flavodoxin/NO_synth"/>
</dbReference>
<evidence type="ECO:0000259" key="5">
    <source>
        <dbReference type="PROSITE" id="PS50902"/>
    </source>
</evidence>
<accession>A0A1L7AJ89</accession>
<dbReference type="InterPro" id="IPR029039">
    <property type="entry name" value="Flavoprotein-like_sf"/>
</dbReference>
<dbReference type="PANTHER" id="PTHR19384:SF128">
    <property type="entry name" value="NADPH OXIDOREDUCTASE A"/>
    <property type="match status" value="1"/>
</dbReference>
<evidence type="ECO:0000313" key="6">
    <source>
        <dbReference type="EMBL" id="APT58857.1"/>
    </source>
</evidence>
<dbReference type="GO" id="GO:0010181">
    <property type="term" value="F:FMN binding"/>
    <property type="evidence" value="ECO:0007669"/>
    <property type="project" value="InterPro"/>
</dbReference>
<feature type="domain" description="Flavodoxin-like" evidence="5">
    <location>
        <begin position="3"/>
        <end position="140"/>
    </location>
</feature>
<comment type="cofactor">
    <cofactor evidence="1">
        <name>FMN</name>
        <dbReference type="ChEBI" id="CHEBI:58210"/>
    </cofactor>
</comment>
<dbReference type="STRING" id="257708.RGI145_18840"/>
<reference evidence="6 7" key="1">
    <citation type="submission" date="2016-05" db="EMBL/GenBank/DDBJ databases">
        <title>Complete Genome and Methylome Analysis of Psychrotrophic Bacterial Isolates from Antarctic Lake Untersee.</title>
        <authorList>
            <person name="Fomenkov A."/>
            <person name="Akimov V.N."/>
            <person name="Vasilyeva L.V."/>
            <person name="Andersen D."/>
            <person name="Vincze T."/>
            <person name="Roberts R.J."/>
        </authorList>
    </citation>
    <scope>NUCLEOTIDE SEQUENCE [LARGE SCALE GENOMIC DNA]</scope>
    <source>
        <strain evidence="6 7">U14-5</strain>
    </source>
</reference>
<keyword evidence="4" id="KW-0249">Electron transport</keyword>
<dbReference type="PRINTS" id="PR00369">
    <property type="entry name" value="FLAVODOXIN"/>
</dbReference>
<name>A0A1L7AJ89_9PROT</name>
<dbReference type="Pfam" id="PF00258">
    <property type="entry name" value="Flavodoxin_1"/>
    <property type="match status" value="1"/>
</dbReference>
<keyword evidence="4" id="KW-0813">Transport</keyword>
<dbReference type="AlphaFoldDB" id="A0A1L7AJ89"/>
<dbReference type="KEGG" id="rgi:RGI145_18840"/>
<evidence type="ECO:0000313" key="7">
    <source>
        <dbReference type="Proteomes" id="UP000185494"/>
    </source>
</evidence>
<dbReference type="Gene3D" id="3.40.50.360">
    <property type="match status" value="1"/>
</dbReference>
<evidence type="ECO:0000256" key="1">
    <source>
        <dbReference type="ARBA" id="ARBA00001917"/>
    </source>
</evidence>
<dbReference type="GO" id="GO:0050660">
    <property type="term" value="F:flavin adenine dinucleotide binding"/>
    <property type="evidence" value="ECO:0007669"/>
    <property type="project" value="TreeGrafter"/>
</dbReference>
<evidence type="ECO:0000256" key="3">
    <source>
        <dbReference type="ARBA" id="ARBA00022643"/>
    </source>
</evidence>
<dbReference type="InterPro" id="IPR001094">
    <property type="entry name" value="Flavdoxin-like"/>
</dbReference>